<accession>A0A6I1EI99</accession>
<gene>
    <name evidence="2" type="ORF">GBM95_11755</name>
</gene>
<sequence>MFKIMQQELKQVPYGEPSFAYLREAGYAYVDKTHFIQVLEQCGTRFPFIVRPRRFGKSLFANMLMAYYDKAAAGDFDERFSGTWVGDHPTPWASKFLVLKLDFSGIDGGDRLVNNFVINVLTGLEDFVKRYLPEDSQMQELLDESWSSPAALLMSFFRLAQRKLDEGLYLIIDEYDQFAQEILSKDPEQFRAMTGAEGFLKTFYACIKNYASRGFVKRTFITGVTSISLDSMTSGFNRQLPAFFYSLPRGSLKTATVA</sequence>
<dbReference type="PANTHER" id="PTHR34825:SF2">
    <property type="entry name" value="AAA-ATPASE-LIKE DOMAIN-CONTAINING PROTEIN"/>
    <property type="match status" value="1"/>
</dbReference>
<proteinExistence type="predicted"/>
<evidence type="ECO:0000259" key="1">
    <source>
        <dbReference type="Pfam" id="PF09820"/>
    </source>
</evidence>
<dbReference type="AlphaFoldDB" id="A0A6I1EI99"/>
<evidence type="ECO:0000313" key="3">
    <source>
        <dbReference type="Proteomes" id="UP000430564"/>
    </source>
</evidence>
<dbReference type="InterPro" id="IPR018631">
    <property type="entry name" value="AAA-ATPase-like_dom"/>
</dbReference>
<comment type="caution">
    <text evidence="2">The sequence shown here is derived from an EMBL/GenBank/DDBJ whole genome shotgun (WGS) entry which is preliminary data.</text>
</comment>
<protein>
    <submittedName>
        <fullName evidence="2">AAA family ATPase</fullName>
    </submittedName>
</protein>
<reference evidence="2 3" key="1">
    <citation type="submission" date="2019-10" db="EMBL/GenBank/DDBJ databases">
        <title>Genome diversity of Sutterella seckii.</title>
        <authorList>
            <person name="Chaplin A.V."/>
            <person name="Sokolova S.R."/>
            <person name="Mosin K.A."/>
            <person name="Ivanova E.L."/>
            <person name="Kochetkova T.O."/>
            <person name="Goltsov A.Y."/>
            <person name="Trofimov D.Y."/>
            <person name="Efimov B.A."/>
        </authorList>
    </citation>
    <scope>NUCLEOTIDE SEQUENCE [LARGE SCALE GENOMIC DNA]</scope>
    <source>
        <strain evidence="2 3">ASD393</strain>
    </source>
</reference>
<dbReference type="EMBL" id="WEHX01000194">
    <property type="protein sequence ID" value="KAB7650815.1"/>
    <property type="molecule type" value="Genomic_DNA"/>
</dbReference>
<dbReference type="Proteomes" id="UP000430564">
    <property type="component" value="Unassembled WGS sequence"/>
</dbReference>
<name>A0A6I1EI99_9BURK</name>
<feature type="domain" description="AAA-ATPase-like" evidence="1">
    <location>
        <begin position="13"/>
        <end position="233"/>
    </location>
</feature>
<evidence type="ECO:0000313" key="2">
    <source>
        <dbReference type="EMBL" id="KAB7650815.1"/>
    </source>
</evidence>
<dbReference type="Pfam" id="PF09820">
    <property type="entry name" value="AAA-ATPase_like"/>
    <property type="match status" value="1"/>
</dbReference>
<organism evidence="2 3">
    <name type="scientific">Sutterella seckii</name>
    <dbReference type="NCBI Taxonomy" id="1944635"/>
    <lineage>
        <taxon>Bacteria</taxon>
        <taxon>Pseudomonadati</taxon>
        <taxon>Pseudomonadota</taxon>
        <taxon>Betaproteobacteria</taxon>
        <taxon>Burkholderiales</taxon>
        <taxon>Sutterellaceae</taxon>
        <taxon>Sutterella</taxon>
    </lineage>
</organism>
<dbReference type="PANTHER" id="PTHR34825">
    <property type="entry name" value="CONSERVED PROTEIN, WITH A WEAK D-GALACTARATE DEHYDRATASE/ALTRONATE HYDROLASE DOMAIN"/>
    <property type="match status" value="1"/>
</dbReference>